<dbReference type="AlphaFoldDB" id="A0A2P5CU75"/>
<feature type="region of interest" description="Disordered" evidence="1">
    <location>
        <begin position="1"/>
        <end position="34"/>
    </location>
</feature>
<name>A0A2P5CU75_PARAD</name>
<gene>
    <name evidence="2" type="ORF">PanWU01x14_123020</name>
</gene>
<dbReference type="OrthoDB" id="10305745at2759"/>
<sequence>MGPQTIRGPPYGWLGFITTPQETQPTKGKCAAAR</sequence>
<dbReference type="Proteomes" id="UP000237105">
    <property type="component" value="Unassembled WGS sequence"/>
</dbReference>
<evidence type="ECO:0000313" key="2">
    <source>
        <dbReference type="EMBL" id="PON64590.1"/>
    </source>
</evidence>
<comment type="caution">
    <text evidence="2">The sequence shown here is derived from an EMBL/GenBank/DDBJ whole genome shotgun (WGS) entry which is preliminary data.</text>
</comment>
<protein>
    <submittedName>
        <fullName evidence="2">Uncharacterized protein</fullName>
    </submittedName>
</protein>
<reference evidence="3" key="1">
    <citation type="submission" date="2016-06" db="EMBL/GenBank/DDBJ databases">
        <title>Parallel loss of symbiosis genes in relatives of nitrogen-fixing non-legume Parasponia.</title>
        <authorList>
            <person name="Van Velzen R."/>
            <person name="Holmer R."/>
            <person name="Bu F."/>
            <person name="Rutten L."/>
            <person name="Van Zeijl A."/>
            <person name="Liu W."/>
            <person name="Santuari L."/>
            <person name="Cao Q."/>
            <person name="Sharma T."/>
            <person name="Shen D."/>
            <person name="Roswanjaya Y."/>
            <person name="Wardhani T."/>
            <person name="Kalhor M.S."/>
            <person name="Jansen J."/>
            <person name="Van den Hoogen J."/>
            <person name="Gungor B."/>
            <person name="Hartog M."/>
            <person name="Hontelez J."/>
            <person name="Verver J."/>
            <person name="Yang W.-C."/>
            <person name="Schijlen E."/>
            <person name="Repin R."/>
            <person name="Schilthuizen M."/>
            <person name="Schranz E."/>
            <person name="Heidstra R."/>
            <person name="Miyata K."/>
            <person name="Fedorova E."/>
            <person name="Kohlen W."/>
            <person name="Bisseling T."/>
            <person name="Smit S."/>
            <person name="Geurts R."/>
        </authorList>
    </citation>
    <scope>NUCLEOTIDE SEQUENCE [LARGE SCALE GENOMIC DNA]</scope>
    <source>
        <strain evidence="3">cv. WU1-14</strain>
    </source>
</reference>
<keyword evidence="3" id="KW-1185">Reference proteome</keyword>
<organism evidence="2 3">
    <name type="scientific">Parasponia andersonii</name>
    <name type="common">Sponia andersonii</name>
    <dbReference type="NCBI Taxonomy" id="3476"/>
    <lineage>
        <taxon>Eukaryota</taxon>
        <taxon>Viridiplantae</taxon>
        <taxon>Streptophyta</taxon>
        <taxon>Embryophyta</taxon>
        <taxon>Tracheophyta</taxon>
        <taxon>Spermatophyta</taxon>
        <taxon>Magnoliopsida</taxon>
        <taxon>eudicotyledons</taxon>
        <taxon>Gunneridae</taxon>
        <taxon>Pentapetalae</taxon>
        <taxon>rosids</taxon>
        <taxon>fabids</taxon>
        <taxon>Rosales</taxon>
        <taxon>Cannabaceae</taxon>
        <taxon>Parasponia</taxon>
    </lineage>
</organism>
<evidence type="ECO:0000256" key="1">
    <source>
        <dbReference type="SAM" id="MobiDB-lite"/>
    </source>
</evidence>
<dbReference type="EMBL" id="JXTB01000094">
    <property type="protein sequence ID" value="PON64590.1"/>
    <property type="molecule type" value="Genomic_DNA"/>
</dbReference>
<accession>A0A2P5CU75</accession>
<proteinExistence type="predicted"/>
<evidence type="ECO:0000313" key="3">
    <source>
        <dbReference type="Proteomes" id="UP000237105"/>
    </source>
</evidence>